<dbReference type="Pfam" id="PF08031">
    <property type="entry name" value="BBE"/>
    <property type="match status" value="1"/>
</dbReference>
<dbReference type="Gene3D" id="1.10.10.800">
    <property type="match status" value="1"/>
</dbReference>
<proteinExistence type="inferred from homology"/>
<protein>
    <recommendedName>
        <fullName evidence="3">FAD-binding PCMH-type domain-containing protein</fullName>
    </recommendedName>
</protein>
<dbReference type="InterPro" id="IPR000383">
    <property type="entry name" value="Xaa-Pro-like_dom"/>
</dbReference>
<dbReference type="SUPFAM" id="SSF56176">
    <property type="entry name" value="FAD-binding/transporter-associated domain-like"/>
    <property type="match status" value="1"/>
</dbReference>
<organism evidence="4 5">
    <name type="scientific">Xylaria grammica</name>
    <dbReference type="NCBI Taxonomy" id="363999"/>
    <lineage>
        <taxon>Eukaryota</taxon>
        <taxon>Fungi</taxon>
        <taxon>Dikarya</taxon>
        <taxon>Ascomycota</taxon>
        <taxon>Pezizomycotina</taxon>
        <taxon>Sordariomycetes</taxon>
        <taxon>Xylariomycetidae</taxon>
        <taxon>Xylariales</taxon>
        <taxon>Xylariaceae</taxon>
        <taxon>Xylaria</taxon>
    </lineage>
</organism>
<dbReference type="InterPro" id="IPR016169">
    <property type="entry name" value="FAD-bd_PCMH_sub2"/>
</dbReference>
<dbReference type="InterPro" id="IPR006094">
    <property type="entry name" value="Oxid_FAD_bind_N"/>
</dbReference>
<dbReference type="Pfam" id="PF01565">
    <property type="entry name" value="FAD_binding_4"/>
    <property type="match status" value="1"/>
</dbReference>
<evidence type="ECO:0000313" key="5">
    <source>
        <dbReference type="Proteomes" id="UP000286045"/>
    </source>
</evidence>
<evidence type="ECO:0000256" key="2">
    <source>
        <dbReference type="ARBA" id="ARBA00023002"/>
    </source>
</evidence>
<dbReference type="AlphaFoldDB" id="A0A439D670"/>
<dbReference type="GO" id="GO:0071949">
    <property type="term" value="F:FAD binding"/>
    <property type="evidence" value="ECO:0007669"/>
    <property type="project" value="InterPro"/>
</dbReference>
<reference evidence="4 5" key="1">
    <citation type="submission" date="2018-12" db="EMBL/GenBank/DDBJ databases">
        <title>Draft genome sequence of Xylaria grammica IHI A82.</title>
        <authorList>
            <person name="Buettner E."/>
            <person name="Kellner H."/>
        </authorList>
    </citation>
    <scope>NUCLEOTIDE SEQUENCE [LARGE SCALE GENOMIC DNA]</scope>
    <source>
        <strain evidence="4 5">IHI A82</strain>
    </source>
</reference>
<dbReference type="STRING" id="363999.A0A439D670"/>
<keyword evidence="5" id="KW-1185">Reference proteome</keyword>
<dbReference type="SUPFAM" id="SSF53474">
    <property type="entry name" value="alpha/beta-Hydrolases"/>
    <property type="match status" value="1"/>
</dbReference>
<evidence type="ECO:0000259" key="3">
    <source>
        <dbReference type="PROSITE" id="PS51387"/>
    </source>
</evidence>
<dbReference type="InterPro" id="IPR036318">
    <property type="entry name" value="FAD-bd_PCMH-like_sf"/>
</dbReference>
<dbReference type="Gene3D" id="3.30.465.10">
    <property type="match status" value="2"/>
</dbReference>
<sequence>MASYQEDVAFKTLDGLTLRGTLYPGSNRGPGIIMTPGFNLTRETLLPKVAQYFQNEGITALVYDPRSVGSSDGFPRNNINPTQQTTDYHDALTYLKSDKRVDSSRIAFWGFSFSGTVALAAAALDTRAQLVLAVCPLTIWELPDTKYRGVLSKAMQDRESQLAGNKPFSIPMITEKGENPVGFGIGMGRAEMDLVRQSKEKLPNLEINTSIQTYYNIIAWSPFKALRILPPTPMLIVTPENDRISSMQQQKELIFDKAEGPKQMHIVWVKADTDVAAWPLDLAVPIQTEEESMQRTFFVVYKSFLGNNNVKAEATHCKNIPGDLHWPSHSEWARLNSTVHGRLIAATPIASVCHDPYFDDDACMALKTTWPFVDPHLQSPVDIVAPYFQNQTCDPFKPRHTRCTLGNYASYSINVSSIEDIKAGIRFANTKNVRLTVKNTGHDLLGKSTGAGALSLWMHNLKAIQFFDECHHGSKYAGPCVKLGAGVIFDEVIAAADARGLRLTVGSCPTVGISGGFTTGGGHGVFASTYGLGADNVLEWEVITADGRHLLANAKKNADLYWALSGGGPGTFAVVVSVTMRTYPDEPMSAASVSFSNLTLGSDEKFWHAVTTFHMSLPPVVSAGATVSFLIAPTSLTAFNIAIPSSNATEVDSILKGITVKMAEIGVATNITATTHSGFLDMYNTYIRQAATNTPAAQIAGGRLIPRGIIKDAQKSTDVTRAFRSAVEEGFNLLCVALDASKPPLYDNSVFPPWRSSLMTCLIQVSWDFNKPRTDMLALQEQLTQSIMPQIEAVTPGGGVYLNEASFQQLDWQESFYGSNYPRLEAIKAKYDPQTLLYAVTAVGSEYWAADPDGRLCRTSTRS</sequence>
<dbReference type="GO" id="GO:0016787">
    <property type="term" value="F:hydrolase activity"/>
    <property type="evidence" value="ECO:0007669"/>
    <property type="project" value="InterPro"/>
</dbReference>
<dbReference type="InterPro" id="IPR016166">
    <property type="entry name" value="FAD-bd_PCMH"/>
</dbReference>
<name>A0A439D670_9PEZI</name>
<keyword evidence="2" id="KW-0560">Oxidoreductase</keyword>
<dbReference type="PANTHER" id="PTHR13878">
    <property type="entry name" value="GULONOLACTONE OXIDASE"/>
    <property type="match status" value="1"/>
</dbReference>
<evidence type="ECO:0000256" key="1">
    <source>
        <dbReference type="ARBA" id="ARBA00005466"/>
    </source>
</evidence>
<dbReference type="Pfam" id="PF02129">
    <property type="entry name" value="Peptidase_S15"/>
    <property type="match status" value="1"/>
</dbReference>
<dbReference type="Proteomes" id="UP000286045">
    <property type="component" value="Unassembled WGS sequence"/>
</dbReference>
<dbReference type="PROSITE" id="PS51387">
    <property type="entry name" value="FAD_PCMH"/>
    <property type="match status" value="1"/>
</dbReference>
<dbReference type="GO" id="GO:0016491">
    <property type="term" value="F:oxidoreductase activity"/>
    <property type="evidence" value="ECO:0007669"/>
    <property type="project" value="UniProtKB-KW"/>
</dbReference>
<comment type="caution">
    <text evidence="4">The sequence shown here is derived from an EMBL/GenBank/DDBJ whole genome shotgun (WGS) entry which is preliminary data.</text>
</comment>
<dbReference type="PANTHER" id="PTHR13878:SF91">
    <property type="entry name" value="FAD BINDING DOMAIN PROTEIN (AFU_ORTHOLOGUE AFUA_6G12070)-RELATED"/>
    <property type="match status" value="1"/>
</dbReference>
<feature type="domain" description="FAD-binding PCMH-type" evidence="3">
    <location>
        <begin position="405"/>
        <end position="585"/>
    </location>
</feature>
<accession>A0A439D670</accession>
<comment type="similarity">
    <text evidence="1">Belongs to the oxygen-dependent FAD-linked oxidoreductase family.</text>
</comment>
<evidence type="ECO:0000313" key="4">
    <source>
        <dbReference type="EMBL" id="RWA09890.1"/>
    </source>
</evidence>
<dbReference type="InterPro" id="IPR029058">
    <property type="entry name" value="AB_hydrolase_fold"/>
</dbReference>
<dbReference type="ESTHER" id="9pezi-a0a439d670">
    <property type="family name" value="Thiohydrolase"/>
</dbReference>
<dbReference type="Gene3D" id="3.40.50.1820">
    <property type="entry name" value="alpha/beta hydrolase"/>
    <property type="match status" value="1"/>
</dbReference>
<dbReference type="InterPro" id="IPR050432">
    <property type="entry name" value="FAD-linked_Oxidoreductases_BP"/>
</dbReference>
<dbReference type="EMBL" id="RYZI01000135">
    <property type="protein sequence ID" value="RWA09890.1"/>
    <property type="molecule type" value="Genomic_DNA"/>
</dbReference>
<dbReference type="InterPro" id="IPR012951">
    <property type="entry name" value="BBE"/>
</dbReference>
<gene>
    <name evidence="4" type="ORF">EKO27_g5203</name>
</gene>